<dbReference type="InterPro" id="IPR011075">
    <property type="entry name" value="TetR_C"/>
</dbReference>
<comment type="caution">
    <text evidence="6">The sequence shown here is derived from an EMBL/GenBank/DDBJ whole genome shotgun (WGS) entry which is preliminary data.</text>
</comment>
<name>A0A7J5BNM8_9MICO</name>
<dbReference type="InterPro" id="IPR036271">
    <property type="entry name" value="Tet_transcr_reg_TetR-rel_C_sf"/>
</dbReference>
<feature type="domain" description="HTH tetR-type" evidence="5">
    <location>
        <begin position="14"/>
        <end position="74"/>
    </location>
</feature>
<dbReference type="Gene3D" id="1.10.10.60">
    <property type="entry name" value="Homeodomain-like"/>
    <property type="match status" value="1"/>
</dbReference>
<evidence type="ECO:0000256" key="2">
    <source>
        <dbReference type="ARBA" id="ARBA00023125"/>
    </source>
</evidence>
<protein>
    <submittedName>
        <fullName evidence="6">TetR/AcrR family transcriptional regulator</fullName>
    </submittedName>
</protein>
<evidence type="ECO:0000256" key="4">
    <source>
        <dbReference type="PROSITE-ProRule" id="PRU00335"/>
    </source>
</evidence>
<dbReference type="PANTHER" id="PTHR30055">
    <property type="entry name" value="HTH-TYPE TRANSCRIPTIONAL REGULATOR RUTR"/>
    <property type="match status" value="1"/>
</dbReference>
<evidence type="ECO:0000313" key="7">
    <source>
        <dbReference type="Proteomes" id="UP000467240"/>
    </source>
</evidence>
<dbReference type="OrthoDB" id="9796019at2"/>
<keyword evidence="7" id="KW-1185">Reference proteome</keyword>
<evidence type="ECO:0000313" key="6">
    <source>
        <dbReference type="EMBL" id="KAB1653812.1"/>
    </source>
</evidence>
<sequence length="205" mass="22593">MLTDMATRGRPRANDIDAGIRRAVVELVSARGFNAVTIEDVVRVAGTNKPAFYRRFSGLAEAVATLLTERYGTDEDVDTGSFAGDLLEIQRRQATMFRDEFVVGALGSGLERLRTAPEVAQPFVDRYLAPRRRFTHVLLARAVERDELDPGTDADWVADVLTGPLLMRALMPGLPPIDDELVDRSVAVTLDSIGYRGDRSMLTAR</sequence>
<organism evidence="6 7">
    <name type="scientific">Pseudoclavibacter chungangensis</name>
    <dbReference type="NCBI Taxonomy" id="587635"/>
    <lineage>
        <taxon>Bacteria</taxon>
        <taxon>Bacillati</taxon>
        <taxon>Actinomycetota</taxon>
        <taxon>Actinomycetes</taxon>
        <taxon>Micrococcales</taxon>
        <taxon>Microbacteriaceae</taxon>
        <taxon>Pseudoclavibacter</taxon>
    </lineage>
</organism>
<dbReference type="GO" id="GO:0003700">
    <property type="term" value="F:DNA-binding transcription factor activity"/>
    <property type="evidence" value="ECO:0007669"/>
    <property type="project" value="TreeGrafter"/>
</dbReference>
<dbReference type="SUPFAM" id="SSF48498">
    <property type="entry name" value="Tetracyclin repressor-like, C-terminal domain"/>
    <property type="match status" value="1"/>
</dbReference>
<evidence type="ECO:0000256" key="1">
    <source>
        <dbReference type="ARBA" id="ARBA00023015"/>
    </source>
</evidence>
<dbReference type="PROSITE" id="PS50977">
    <property type="entry name" value="HTH_TETR_2"/>
    <property type="match status" value="1"/>
</dbReference>
<proteinExistence type="predicted"/>
<reference evidence="6 7" key="1">
    <citation type="submission" date="2019-09" db="EMBL/GenBank/DDBJ databases">
        <title>Phylogeny of genus Pseudoclavibacter and closely related genus.</title>
        <authorList>
            <person name="Li Y."/>
        </authorList>
    </citation>
    <scope>NUCLEOTIDE SEQUENCE [LARGE SCALE GENOMIC DNA]</scope>
    <source>
        <strain evidence="6 7">DSM 23821</strain>
    </source>
</reference>
<keyword evidence="1" id="KW-0805">Transcription regulation</keyword>
<dbReference type="GO" id="GO:0000976">
    <property type="term" value="F:transcription cis-regulatory region binding"/>
    <property type="evidence" value="ECO:0007669"/>
    <property type="project" value="TreeGrafter"/>
</dbReference>
<dbReference type="InterPro" id="IPR001647">
    <property type="entry name" value="HTH_TetR"/>
</dbReference>
<dbReference type="SUPFAM" id="SSF46689">
    <property type="entry name" value="Homeodomain-like"/>
    <property type="match status" value="1"/>
</dbReference>
<gene>
    <name evidence="6" type="ORF">F8O01_14375</name>
</gene>
<dbReference type="EMBL" id="WBJZ01000021">
    <property type="protein sequence ID" value="KAB1653812.1"/>
    <property type="molecule type" value="Genomic_DNA"/>
</dbReference>
<dbReference type="PANTHER" id="PTHR30055:SF148">
    <property type="entry name" value="TETR-FAMILY TRANSCRIPTIONAL REGULATOR"/>
    <property type="match status" value="1"/>
</dbReference>
<dbReference type="AlphaFoldDB" id="A0A7J5BNM8"/>
<dbReference type="Proteomes" id="UP000467240">
    <property type="component" value="Unassembled WGS sequence"/>
</dbReference>
<dbReference type="Pfam" id="PF00440">
    <property type="entry name" value="TetR_N"/>
    <property type="match status" value="1"/>
</dbReference>
<dbReference type="InterPro" id="IPR050109">
    <property type="entry name" value="HTH-type_TetR-like_transc_reg"/>
</dbReference>
<keyword evidence="3" id="KW-0804">Transcription</keyword>
<dbReference type="InterPro" id="IPR009057">
    <property type="entry name" value="Homeodomain-like_sf"/>
</dbReference>
<feature type="DNA-binding region" description="H-T-H motif" evidence="4">
    <location>
        <begin position="37"/>
        <end position="56"/>
    </location>
</feature>
<evidence type="ECO:0000259" key="5">
    <source>
        <dbReference type="PROSITE" id="PS50977"/>
    </source>
</evidence>
<dbReference type="Pfam" id="PF16859">
    <property type="entry name" value="TetR_C_11"/>
    <property type="match status" value="1"/>
</dbReference>
<keyword evidence="2 4" id="KW-0238">DNA-binding</keyword>
<accession>A0A7J5BNM8</accession>
<dbReference type="Gene3D" id="1.10.357.10">
    <property type="entry name" value="Tetracycline Repressor, domain 2"/>
    <property type="match status" value="1"/>
</dbReference>
<evidence type="ECO:0000256" key="3">
    <source>
        <dbReference type="ARBA" id="ARBA00023163"/>
    </source>
</evidence>